<name>A0A9Q0JUR4_9MAGN</name>
<evidence type="ECO:0000313" key="1">
    <source>
        <dbReference type="EMBL" id="KAJ4952247.1"/>
    </source>
</evidence>
<dbReference type="EMBL" id="JAMYWD010000012">
    <property type="protein sequence ID" value="KAJ4952247.1"/>
    <property type="molecule type" value="Genomic_DNA"/>
</dbReference>
<keyword evidence="2" id="KW-1185">Reference proteome</keyword>
<organism evidence="1 2">
    <name type="scientific">Protea cynaroides</name>
    <dbReference type="NCBI Taxonomy" id="273540"/>
    <lineage>
        <taxon>Eukaryota</taxon>
        <taxon>Viridiplantae</taxon>
        <taxon>Streptophyta</taxon>
        <taxon>Embryophyta</taxon>
        <taxon>Tracheophyta</taxon>
        <taxon>Spermatophyta</taxon>
        <taxon>Magnoliopsida</taxon>
        <taxon>Proteales</taxon>
        <taxon>Proteaceae</taxon>
        <taxon>Protea</taxon>
    </lineage>
</organism>
<sequence length="121" mass="12691">MARSPVPLVLPKPIITHQNLSLRPRIQTRSRSTAQFVGSGTGLDLGSSATGPVAASTVAPLSRALGQSVDNHNACSGEDPLSATEPWYLHVKSFLAEETSETMVDSSVAVKEHVVVASNLS</sequence>
<proteinExistence type="predicted"/>
<gene>
    <name evidence="1" type="ORF">NE237_029079</name>
</gene>
<protein>
    <submittedName>
        <fullName evidence="1">Uncharacterized protein</fullName>
    </submittedName>
</protein>
<reference evidence="1" key="1">
    <citation type="journal article" date="2023" name="Plant J.">
        <title>The genome of the king protea, Protea cynaroides.</title>
        <authorList>
            <person name="Chang J."/>
            <person name="Duong T.A."/>
            <person name="Schoeman C."/>
            <person name="Ma X."/>
            <person name="Roodt D."/>
            <person name="Barker N."/>
            <person name="Li Z."/>
            <person name="Van de Peer Y."/>
            <person name="Mizrachi E."/>
        </authorList>
    </citation>
    <scope>NUCLEOTIDE SEQUENCE</scope>
    <source>
        <tissue evidence="1">Young leaves</tissue>
    </source>
</reference>
<accession>A0A9Q0JUR4</accession>
<evidence type="ECO:0000313" key="2">
    <source>
        <dbReference type="Proteomes" id="UP001141806"/>
    </source>
</evidence>
<dbReference type="Proteomes" id="UP001141806">
    <property type="component" value="Unassembled WGS sequence"/>
</dbReference>
<comment type="caution">
    <text evidence="1">The sequence shown here is derived from an EMBL/GenBank/DDBJ whole genome shotgun (WGS) entry which is preliminary data.</text>
</comment>
<dbReference type="AlphaFoldDB" id="A0A9Q0JUR4"/>